<feature type="chain" id="PRO_5044770208" description="Plastocyanin-like domain-containing protein" evidence="2">
    <location>
        <begin position="17"/>
        <end position="334"/>
    </location>
</feature>
<evidence type="ECO:0000313" key="4">
    <source>
        <dbReference type="EMBL" id="KAK7494208.1"/>
    </source>
</evidence>
<organism evidence="4 5">
    <name type="scientific">Batillaria attramentaria</name>
    <dbReference type="NCBI Taxonomy" id="370345"/>
    <lineage>
        <taxon>Eukaryota</taxon>
        <taxon>Metazoa</taxon>
        <taxon>Spiralia</taxon>
        <taxon>Lophotrochozoa</taxon>
        <taxon>Mollusca</taxon>
        <taxon>Gastropoda</taxon>
        <taxon>Caenogastropoda</taxon>
        <taxon>Sorbeoconcha</taxon>
        <taxon>Cerithioidea</taxon>
        <taxon>Batillariidae</taxon>
        <taxon>Batillaria</taxon>
    </lineage>
</organism>
<dbReference type="EMBL" id="JACVVK020000085">
    <property type="protein sequence ID" value="KAK7494208.1"/>
    <property type="molecule type" value="Genomic_DNA"/>
</dbReference>
<keyword evidence="2" id="KW-0732">Signal</keyword>
<sequence length="334" mass="37229">MLKAVVTLLCVLHVSARTRTYYLAAVEEDWDYAPLGNCVNDDTQISDQFLSRGEDRIGSVYRKILYRQYTDASFSRQVPRQAAQGMLGPTLRAETGDTIEVVFKNMAYTANRSLSVHPHGVQYDKNAEGALYVDQTTGTDKADEGVTPGQQFRYVWRVGASFAPTPDDQPCLPWAYHSHVAATRDVDSGLVGLLLTCKRGETRTDTRRDVDKEFALYLDTTDENESWLIQHNVDRCGNPATCKQLAFSGDGSFVASNHMSHVNGRVYGNLEGLEMREREKVVLYFFSLNRGITSMHLSGVDTVTLFPATFVAATLTSVYTGSWLLASRNVDTYT</sequence>
<feature type="domain" description="Plastocyanin-like" evidence="3">
    <location>
        <begin position="84"/>
        <end position="195"/>
    </location>
</feature>
<comment type="caution">
    <text evidence="4">The sequence shown here is derived from an EMBL/GenBank/DDBJ whole genome shotgun (WGS) entry which is preliminary data.</text>
</comment>
<dbReference type="InterPro" id="IPR011707">
    <property type="entry name" value="Cu-oxidase-like_N"/>
</dbReference>
<dbReference type="PANTHER" id="PTHR11709:SF504">
    <property type="entry name" value="PLASTOCYANIN-LIKE DOMAIN-CONTAINING PROTEIN"/>
    <property type="match status" value="1"/>
</dbReference>
<evidence type="ECO:0000259" key="3">
    <source>
        <dbReference type="Pfam" id="PF07732"/>
    </source>
</evidence>
<evidence type="ECO:0000256" key="2">
    <source>
        <dbReference type="SAM" id="SignalP"/>
    </source>
</evidence>
<evidence type="ECO:0000256" key="1">
    <source>
        <dbReference type="ARBA" id="ARBA00010609"/>
    </source>
</evidence>
<dbReference type="Gene3D" id="2.60.40.420">
    <property type="entry name" value="Cupredoxins - blue copper proteins"/>
    <property type="match status" value="1"/>
</dbReference>
<evidence type="ECO:0000313" key="5">
    <source>
        <dbReference type="Proteomes" id="UP001519460"/>
    </source>
</evidence>
<feature type="signal peptide" evidence="2">
    <location>
        <begin position="1"/>
        <end position="16"/>
    </location>
</feature>
<comment type="similarity">
    <text evidence="1">Belongs to the multicopper oxidase family.</text>
</comment>
<accession>A0ABD0L4S3</accession>
<gene>
    <name evidence="4" type="ORF">BaRGS_00014490</name>
</gene>
<dbReference type="InterPro" id="IPR045087">
    <property type="entry name" value="Cu-oxidase_fam"/>
</dbReference>
<dbReference type="Proteomes" id="UP001519460">
    <property type="component" value="Unassembled WGS sequence"/>
</dbReference>
<proteinExistence type="inferred from homology"/>
<dbReference type="PANTHER" id="PTHR11709">
    <property type="entry name" value="MULTI-COPPER OXIDASE"/>
    <property type="match status" value="1"/>
</dbReference>
<reference evidence="4 5" key="1">
    <citation type="journal article" date="2023" name="Sci. Data">
        <title>Genome assembly of the Korean intertidal mud-creeper Batillaria attramentaria.</title>
        <authorList>
            <person name="Patra A.K."/>
            <person name="Ho P.T."/>
            <person name="Jun S."/>
            <person name="Lee S.J."/>
            <person name="Kim Y."/>
            <person name="Won Y.J."/>
        </authorList>
    </citation>
    <scope>NUCLEOTIDE SEQUENCE [LARGE SCALE GENOMIC DNA]</scope>
    <source>
        <strain evidence="4">Wonlab-2016</strain>
    </source>
</reference>
<dbReference type="Pfam" id="PF07732">
    <property type="entry name" value="Cu-oxidase_3"/>
    <property type="match status" value="1"/>
</dbReference>
<protein>
    <recommendedName>
        <fullName evidence="3">Plastocyanin-like domain-containing protein</fullName>
    </recommendedName>
</protein>
<feature type="non-terminal residue" evidence="4">
    <location>
        <position position="334"/>
    </location>
</feature>
<keyword evidence="5" id="KW-1185">Reference proteome</keyword>
<name>A0ABD0L4S3_9CAEN</name>
<dbReference type="AlphaFoldDB" id="A0ABD0L4S3"/>
<dbReference type="InterPro" id="IPR008972">
    <property type="entry name" value="Cupredoxin"/>
</dbReference>
<dbReference type="SUPFAM" id="SSF49503">
    <property type="entry name" value="Cupredoxins"/>
    <property type="match status" value="2"/>
</dbReference>